<dbReference type="RefSeq" id="WP_305892895.1">
    <property type="nucleotide sequence ID" value="NZ_JAUZVZ010000006.1"/>
</dbReference>
<feature type="chain" id="PRO_5045842046" description="Lipoprotein" evidence="2">
    <location>
        <begin position="22"/>
        <end position="83"/>
    </location>
</feature>
<proteinExistence type="predicted"/>
<dbReference type="EMBL" id="JAUZVZ010000006">
    <property type="protein sequence ID" value="MDP4535628.1"/>
    <property type="molecule type" value="Genomic_DNA"/>
</dbReference>
<keyword evidence="2" id="KW-0732">Signal</keyword>
<evidence type="ECO:0008006" key="5">
    <source>
        <dbReference type="Google" id="ProtNLM"/>
    </source>
</evidence>
<organism evidence="3 4">
    <name type="scientific">Alkalimonas collagenimarina</name>
    <dbReference type="NCBI Taxonomy" id="400390"/>
    <lineage>
        <taxon>Bacteria</taxon>
        <taxon>Pseudomonadati</taxon>
        <taxon>Pseudomonadota</taxon>
        <taxon>Gammaproteobacteria</taxon>
        <taxon>Alkalimonas</taxon>
    </lineage>
</organism>
<evidence type="ECO:0000256" key="1">
    <source>
        <dbReference type="SAM" id="MobiDB-lite"/>
    </source>
</evidence>
<comment type="caution">
    <text evidence="3">The sequence shown here is derived from an EMBL/GenBank/DDBJ whole genome shotgun (WGS) entry which is preliminary data.</text>
</comment>
<dbReference type="Proteomes" id="UP001231616">
    <property type="component" value="Unassembled WGS sequence"/>
</dbReference>
<evidence type="ECO:0000313" key="4">
    <source>
        <dbReference type="Proteomes" id="UP001231616"/>
    </source>
</evidence>
<reference evidence="3 4" key="1">
    <citation type="submission" date="2023-08" db="EMBL/GenBank/DDBJ databases">
        <authorList>
            <person name="Joshi A."/>
            <person name="Thite S."/>
        </authorList>
    </citation>
    <scope>NUCLEOTIDE SEQUENCE [LARGE SCALE GENOMIC DNA]</scope>
    <source>
        <strain evidence="3 4">AC40</strain>
    </source>
</reference>
<accession>A0ABT9GXD6</accession>
<feature type="region of interest" description="Disordered" evidence="1">
    <location>
        <begin position="63"/>
        <end position="83"/>
    </location>
</feature>
<protein>
    <recommendedName>
        <fullName evidence="5">Lipoprotein</fullName>
    </recommendedName>
</protein>
<evidence type="ECO:0000256" key="2">
    <source>
        <dbReference type="SAM" id="SignalP"/>
    </source>
</evidence>
<dbReference type="PROSITE" id="PS51257">
    <property type="entry name" value="PROKAR_LIPOPROTEIN"/>
    <property type="match status" value="1"/>
</dbReference>
<feature type="compositionally biased region" description="Low complexity" evidence="1">
    <location>
        <begin position="69"/>
        <end position="83"/>
    </location>
</feature>
<evidence type="ECO:0000313" key="3">
    <source>
        <dbReference type="EMBL" id="MDP4535628.1"/>
    </source>
</evidence>
<gene>
    <name evidence="3" type="ORF">Q3O60_05475</name>
</gene>
<keyword evidence="4" id="KW-1185">Reference proteome</keyword>
<sequence>MKHYIVVLASAMVLALTGCSAINQSEYVWVTDYEQMQLVEEANRMSALPNKLHWVNPPMKRIHRSELAQRQQQQQQPAHQPQP</sequence>
<name>A0ABT9GXD6_9GAMM</name>
<feature type="signal peptide" evidence="2">
    <location>
        <begin position="1"/>
        <end position="21"/>
    </location>
</feature>